<accession>A0A841KCV1</accession>
<evidence type="ECO:0000256" key="1">
    <source>
        <dbReference type="ARBA" id="ARBA00022946"/>
    </source>
</evidence>
<dbReference type="PANTHER" id="PTHR22602">
    <property type="entry name" value="TRANSFERASE CAF17, MITOCHONDRIAL-RELATED"/>
    <property type="match status" value="1"/>
</dbReference>
<dbReference type="OrthoDB" id="9796287at2"/>
<dbReference type="InterPro" id="IPR027266">
    <property type="entry name" value="TrmE/GcvT-like"/>
</dbReference>
<dbReference type="Gene3D" id="3.30.1360.120">
    <property type="entry name" value="Probable tRNA modification gtpase trme, domain 1"/>
    <property type="match status" value="1"/>
</dbReference>
<organism evidence="2 3">
    <name type="scientific">Oleiagrimonas soli</name>
    <dbReference type="NCBI Taxonomy" id="1543381"/>
    <lineage>
        <taxon>Bacteria</taxon>
        <taxon>Pseudomonadati</taxon>
        <taxon>Pseudomonadota</taxon>
        <taxon>Gammaproteobacteria</taxon>
        <taxon>Lysobacterales</taxon>
        <taxon>Rhodanobacteraceae</taxon>
        <taxon>Oleiagrimonas</taxon>
    </lineage>
</organism>
<comment type="caution">
    <text evidence="2">The sequence shown here is derived from an EMBL/GenBank/DDBJ whole genome shotgun (WGS) entry which is preliminary data.</text>
</comment>
<evidence type="ECO:0000313" key="2">
    <source>
        <dbReference type="EMBL" id="MBB6183433.1"/>
    </source>
</evidence>
<dbReference type="PANTHER" id="PTHR22602:SF0">
    <property type="entry name" value="TRANSFERASE CAF17, MITOCHONDRIAL-RELATED"/>
    <property type="match status" value="1"/>
</dbReference>
<dbReference type="SUPFAM" id="SSF103025">
    <property type="entry name" value="Folate-binding domain"/>
    <property type="match status" value="1"/>
</dbReference>
<dbReference type="Proteomes" id="UP000560000">
    <property type="component" value="Unassembled WGS sequence"/>
</dbReference>
<protein>
    <recommendedName>
        <fullName evidence="4">Aminomethyltransferase folate-binding domain-containing protein</fullName>
    </recommendedName>
</protein>
<reference evidence="2 3" key="1">
    <citation type="submission" date="2020-08" db="EMBL/GenBank/DDBJ databases">
        <title>Genomic Encyclopedia of Type Strains, Phase IV (KMG-IV): sequencing the most valuable type-strain genomes for metagenomic binning, comparative biology and taxonomic classification.</title>
        <authorList>
            <person name="Goeker M."/>
        </authorList>
    </citation>
    <scope>NUCLEOTIDE SEQUENCE [LARGE SCALE GENOMIC DNA]</scope>
    <source>
        <strain evidence="2 3">DSM 107085</strain>
    </source>
</reference>
<sequence length="272" mass="29375">MTLHEPAPLHTSLLRIAGVDALRFAHAQFTSHVSSLAVGAWQWSAWLDARGRVQQLFHLLRIDEHTLLLALRGGDAGAMASQLQRFVFRDKVTLEALPSRSLQAGAALPAGSVQSVDDALHLGFGDRRLCLLPTEASHDTTWRRQAIANGEPWLPDAVIGTLLPPALSLRRLGALSLDKGCFPGQEIAARLHYRGGHKQVLLHVQLAAPCVPGDRVSLDAGAPEASDDASLRVLDCIGRDALVLAHERTQMRLESEAATHDDAPHIVRAFGA</sequence>
<proteinExistence type="predicted"/>
<dbReference type="AlphaFoldDB" id="A0A841KCV1"/>
<evidence type="ECO:0008006" key="4">
    <source>
        <dbReference type="Google" id="ProtNLM"/>
    </source>
</evidence>
<dbReference type="InterPro" id="IPR017703">
    <property type="entry name" value="YgfZ/GCV_T_CS"/>
</dbReference>
<keyword evidence="1" id="KW-0809">Transit peptide</keyword>
<name>A0A841KCV1_9GAMM</name>
<dbReference type="Gene3D" id="2.40.30.160">
    <property type="match status" value="1"/>
</dbReference>
<dbReference type="InterPro" id="IPR045179">
    <property type="entry name" value="YgfZ/GcvT"/>
</dbReference>
<dbReference type="GO" id="GO:0016226">
    <property type="term" value="P:iron-sulfur cluster assembly"/>
    <property type="evidence" value="ECO:0007669"/>
    <property type="project" value="TreeGrafter"/>
</dbReference>
<gene>
    <name evidence="2" type="ORF">HNQ86_000778</name>
</gene>
<evidence type="ECO:0000313" key="3">
    <source>
        <dbReference type="Proteomes" id="UP000560000"/>
    </source>
</evidence>
<dbReference type="NCBIfam" id="TIGR03317">
    <property type="entry name" value="ygfZ_signature"/>
    <property type="match status" value="1"/>
</dbReference>
<dbReference type="EMBL" id="JACHET010000001">
    <property type="protein sequence ID" value="MBB6183433.1"/>
    <property type="molecule type" value="Genomic_DNA"/>
</dbReference>
<dbReference type="RefSeq" id="WP_052394818.1">
    <property type="nucleotide sequence ID" value="NZ_JACHET010000001.1"/>
</dbReference>